<keyword evidence="1 3" id="KW-0547">Nucleotide-binding</keyword>
<organism evidence="5 6">
    <name type="scientific">Marasmius tenuissimus</name>
    <dbReference type="NCBI Taxonomy" id="585030"/>
    <lineage>
        <taxon>Eukaryota</taxon>
        <taxon>Fungi</taxon>
        <taxon>Dikarya</taxon>
        <taxon>Basidiomycota</taxon>
        <taxon>Agaricomycotina</taxon>
        <taxon>Agaricomycetes</taxon>
        <taxon>Agaricomycetidae</taxon>
        <taxon>Agaricales</taxon>
        <taxon>Marasmiineae</taxon>
        <taxon>Marasmiaceae</taxon>
        <taxon>Marasmius</taxon>
    </lineage>
</organism>
<evidence type="ECO:0000256" key="2">
    <source>
        <dbReference type="ARBA" id="ARBA00022840"/>
    </source>
</evidence>
<keyword evidence="4" id="KW-0732">Signal</keyword>
<evidence type="ECO:0000256" key="3">
    <source>
        <dbReference type="RuleBase" id="RU003322"/>
    </source>
</evidence>
<keyword evidence="2 3" id="KW-0067">ATP-binding</keyword>
<comment type="similarity">
    <text evidence="3">Belongs to the heat shock protein 70 family.</text>
</comment>
<proteinExistence type="inferred from homology"/>
<name>A0ABR2ZY40_9AGAR</name>
<dbReference type="Proteomes" id="UP001437256">
    <property type="component" value="Unassembled WGS sequence"/>
</dbReference>
<evidence type="ECO:0000256" key="4">
    <source>
        <dbReference type="SAM" id="SignalP"/>
    </source>
</evidence>
<evidence type="ECO:0000256" key="1">
    <source>
        <dbReference type="ARBA" id="ARBA00022741"/>
    </source>
</evidence>
<dbReference type="InterPro" id="IPR043129">
    <property type="entry name" value="ATPase_NBD"/>
</dbReference>
<dbReference type="SUPFAM" id="SSF100920">
    <property type="entry name" value="Heat shock protein 70kD (HSP70), peptide-binding domain"/>
    <property type="match status" value="1"/>
</dbReference>
<dbReference type="InterPro" id="IPR013126">
    <property type="entry name" value="Hsp_70_fam"/>
</dbReference>
<dbReference type="Gene3D" id="2.60.34.10">
    <property type="entry name" value="Substrate Binding Domain Of DNAk, Chain A, domain 1"/>
    <property type="match status" value="1"/>
</dbReference>
<evidence type="ECO:0000313" key="6">
    <source>
        <dbReference type="Proteomes" id="UP001437256"/>
    </source>
</evidence>
<sequence length="601" mass="65881">MLLLALSILQVLIAVLAQSTGLSWPSEVGPVIAIDFGSSYAQVGLAVKDKDHIEILKDGTGRLRIPTRVCFAADGTLAYGHACPDVLDGSVIHDILRYVNLISPPADGWERGETVLLDGLRDSSSQLLIPLLDVDRTPKTIYDTGKWSNDHILQVILGFLGCLQQSASLYYNQTITSALIVVPTSHTEKYRSALLSVAPACCNEDTSTTPIPDSPSSLQILRVVKHCVATISAHGLLENPEEQYTLTYYLDLEELVPFEVTASLLEDGVVEVLGSEHMDLEDRVEEWLLAELGRKVFPEVWGRYEKLQELSAVKENRLKEIARKARAELFSVDDDSVEVVFAEIGYPDISTILTKDIFYGLYRDLLFRTIDLSMKVLRSAAMYEHKAGIGNLDQIVLSGKSSTHPLIAESLALAFPNVTVISHSYSDFDSNKTGIRPETAAVIGAARHAVVAYSDYEQGCMGCFSISTMDISVELDDDVVGVIIPRNWVLPAQRTKRFNITTGDIRIHGGFGRYTNNTVLLGTLGPPPGEGEVTIKATIDSLGLSVEVEAQRDGIDGTTALIANIPMPDELWPEDEIIRLVDEAVEFDRKAREVVDSTGHD</sequence>
<comment type="caution">
    <text evidence="5">The sequence shown here is derived from an EMBL/GenBank/DDBJ whole genome shotgun (WGS) entry which is preliminary data.</text>
</comment>
<dbReference type="EMBL" id="JBBXMP010000040">
    <property type="protein sequence ID" value="KAL0065992.1"/>
    <property type="molecule type" value="Genomic_DNA"/>
</dbReference>
<protein>
    <submittedName>
        <fullName evidence="5">Uncharacterized protein</fullName>
    </submittedName>
</protein>
<reference evidence="5 6" key="1">
    <citation type="submission" date="2024-05" db="EMBL/GenBank/DDBJ databases">
        <title>A draft genome resource for the thread blight pathogen Marasmius tenuissimus strain MS-2.</title>
        <authorList>
            <person name="Yulfo-Soto G.E."/>
            <person name="Baruah I.K."/>
            <person name="Amoako-Attah I."/>
            <person name="Bukari Y."/>
            <person name="Meinhardt L.W."/>
            <person name="Bailey B.A."/>
            <person name="Cohen S.P."/>
        </authorList>
    </citation>
    <scope>NUCLEOTIDE SEQUENCE [LARGE SCALE GENOMIC DNA]</scope>
    <source>
        <strain evidence="5 6">MS-2</strain>
    </source>
</reference>
<dbReference type="SUPFAM" id="SSF53067">
    <property type="entry name" value="Actin-like ATPase domain"/>
    <property type="match status" value="2"/>
</dbReference>
<accession>A0ABR2ZY40</accession>
<dbReference type="Gene3D" id="3.90.640.10">
    <property type="entry name" value="Actin, Chain A, domain 4"/>
    <property type="match status" value="1"/>
</dbReference>
<dbReference type="InterPro" id="IPR029047">
    <property type="entry name" value="HSP70_peptide-bd_sf"/>
</dbReference>
<gene>
    <name evidence="5" type="ORF">AAF712_006981</name>
</gene>
<dbReference type="Pfam" id="PF00012">
    <property type="entry name" value="HSP70"/>
    <property type="match status" value="1"/>
</dbReference>
<keyword evidence="6" id="KW-1185">Reference proteome</keyword>
<feature type="chain" id="PRO_5046655783" evidence="4">
    <location>
        <begin position="18"/>
        <end position="601"/>
    </location>
</feature>
<dbReference type="Gene3D" id="3.30.420.40">
    <property type="match status" value="2"/>
</dbReference>
<evidence type="ECO:0000313" key="5">
    <source>
        <dbReference type="EMBL" id="KAL0065992.1"/>
    </source>
</evidence>
<feature type="signal peptide" evidence="4">
    <location>
        <begin position="1"/>
        <end position="17"/>
    </location>
</feature>
<dbReference type="PANTHER" id="PTHR19375">
    <property type="entry name" value="HEAT SHOCK PROTEIN 70KDA"/>
    <property type="match status" value="1"/>
</dbReference>